<proteinExistence type="inferred from homology"/>
<gene>
    <name evidence="5" type="ORF">H072_8561</name>
</gene>
<feature type="region of interest" description="Disordered" evidence="4">
    <location>
        <begin position="225"/>
        <end position="248"/>
    </location>
</feature>
<dbReference type="OMA" id="EMWYKLY"/>
<dbReference type="InterPro" id="IPR001857">
    <property type="entry name" value="Ribosomal_bL19"/>
</dbReference>
<dbReference type="SUPFAM" id="SSF50104">
    <property type="entry name" value="Translation proteins SH3-like domain"/>
    <property type="match status" value="1"/>
</dbReference>
<accession>S8BEJ3</accession>
<dbReference type="GO" id="GO:0003735">
    <property type="term" value="F:structural constituent of ribosome"/>
    <property type="evidence" value="ECO:0007669"/>
    <property type="project" value="InterPro"/>
</dbReference>
<dbReference type="InterPro" id="IPR008991">
    <property type="entry name" value="Translation_prot_SH3-like_sf"/>
</dbReference>
<dbReference type="PANTHER" id="PTHR15680:SF9">
    <property type="entry name" value="LARGE RIBOSOMAL SUBUNIT PROTEIN BL19M"/>
    <property type="match status" value="1"/>
</dbReference>
<comment type="similarity">
    <text evidence="1">Belongs to the bacterial ribosomal protein bL19 family.</text>
</comment>
<comment type="caution">
    <text evidence="5">The sequence shown here is derived from an EMBL/GenBank/DDBJ whole genome shotgun (WGS) entry which is preliminary data.</text>
</comment>
<evidence type="ECO:0008006" key="7">
    <source>
        <dbReference type="Google" id="ProtNLM"/>
    </source>
</evidence>
<organism evidence="5 6">
    <name type="scientific">Dactylellina haptotyla (strain CBS 200.50)</name>
    <name type="common">Nematode-trapping fungus</name>
    <name type="synonym">Monacrosporium haptotylum</name>
    <dbReference type="NCBI Taxonomy" id="1284197"/>
    <lineage>
        <taxon>Eukaryota</taxon>
        <taxon>Fungi</taxon>
        <taxon>Dikarya</taxon>
        <taxon>Ascomycota</taxon>
        <taxon>Pezizomycotina</taxon>
        <taxon>Orbiliomycetes</taxon>
        <taxon>Orbiliales</taxon>
        <taxon>Orbiliaceae</taxon>
        <taxon>Dactylellina</taxon>
    </lineage>
</organism>
<evidence type="ECO:0000313" key="6">
    <source>
        <dbReference type="Proteomes" id="UP000015100"/>
    </source>
</evidence>
<evidence type="ECO:0000256" key="1">
    <source>
        <dbReference type="ARBA" id="ARBA00005781"/>
    </source>
</evidence>
<evidence type="ECO:0000256" key="2">
    <source>
        <dbReference type="ARBA" id="ARBA00022980"/>
    </source>
</evidence>
<dbReference type="EMBL" id="AQGS01000612">
    <property type="protein sequence ID" value="EPS37683.1"/>
    <property type="molecule type" value="Genomic_DNA"/>
</dbReference>
<dbReference type="HOGENOM" id="CLU_076387_0_1_1"/>
<dbReference type="Proteomes" id="UP000015100">
    <property type="component" value="Unassembled WGS sequence"/>
</dbReference>
<protein>
    <recommendedName>
        <fullName evidence="7">Ribosomal protein L19</fullName>
    </recommendedName>
</protein>
<dbReference type="GO" id="GO:0005762">
    <property type="term" value="C:mitochondrial large ribosomal subunit"/>
    <property type="evidence" value="ECO:0007669"/>
    <property type="project" value="TreeGrafter"/>
</dbReference>
<reference evidence="5 6" key="1">
    <citation type="journal article" date="2013" name="PLoS Genet.">
        <title>Genomic mechanisms accounting for the adaptation to parasitism in nematode-trapping fungi.</title>
        <authorList>
            <person name="Meerupati T."/>
            <person name="Andersson K.M."/>
            <person name="Friman E."/>
            <person name="Kumar D."/>
            <person name="Tunlid A."/>
            <person name="Ahren D."/>
        </authorList>
    </citation>
    <scope>NUCLEOTIDE SEQUENCE [LARGE SCALE GENOMIC DNA]</scope>
    <source>
        <strain evidence="5 6">CBS 200.50</strain>
    </source>
</reference>
<dbReference type="OrthoDB" id="432645at2759"/>
<reference evidence="6" key="2">
    <citation type="submission" date="2013-04" db="EMBL/GenBank/DDBJ databases">
        <title>Genomic mechanisms accounting for the adaptation to parasitism in nematode-trapping fungi.</title>
        <authorList>
            <person name="Ahren D.G."/>
        </authorList>
    </citation>
    <scope>NUCLEOTIDE SEQUENCE [LARGE SCALE GENOMIC DNA]</scope>
    <source>
        <strain evidence="6">CBS 200.50</strain>
    </source>
</reference>
<evidence type="ECO:0000256" key="4">
    <source>
        <dbReference type="SAM" id="MobiDB-lite"/>
    </source>
</evidence>
<evidence type="ECO:0000256" key="3">
    <source>
        <dbReference type="ARBA" id="ARBA00023274"/>
    </source>
</evidence>
<dbReference type="PRINTS" id="PR00061">
    <property type="entry name" value="RIBOSOMALL19"/>
</dbReference>
<keyword evidence="2" id="KW-0689">Ribosomal protein</keyword>
<dbReference type="eggNOG" id="KOG1698">
    <property type="taxonomic scope" value="Eukaryota"/>
</dbReference>
<dbReference type="GO" id="GO:0006412">
    <property type="term" value="P:translation"/>
    <property type="evidence" value="ECO:0007669"/>
    <property type="project" value="InterPro"/>
</dbReference>
<name>S8BEJ3_DACHA</name>
<dbReference type="Gene3D" id="2.30.30.790">
    <property type="match status" value="1"/>
</dbReference>
<dbReference type="PANTHER" id="PTHR15680">
    <property type="entry name" value="RIBOSOMAL PROTEIN L19"/>
    <property type="match status" value="1"/>
</dbReference>
<dbReference type="STRING" id="1284197.S8BEJ3"/>
<dbReference type="Pfam" id="PF01245">
    <property type="entry name" value="Ribosomal_L19"/>
    <property type="match status" value="1"/>
</dbReference>
<evidence type="ECO:0000313" key="5">
    <source>
        <dbReference type="EMBL" id="EPS37683.1"/>
    </source>
</evidence>
<dbReference type="AlphaFoldDB" id="S8BEJ3"/>
<feature type="compositionally biased region" description="Basic and acidic residues" evidence="4">
    <location>
        <begin position="230"/>
        <end position="248"/>
    </location>
</feature>
<feature type="region of interest" description="Disordered" evidence="4">
    <location>
        <begin position="61"/>
        <end position="85"/>
    </location>
</feature>
<keyword evidence="6" id="KW-1185">Reference proteome</keyword>
<keyword evidence="3" id="KW-0687">Ribonucleoprotein</keyword>
<dbReference type="InterPro" id="IPR038657">
    <property type="entry name" value="Ribosomal_bL19_sf"/>
</dbReference>
<sequence>MSGPVRTGLSRLRDALPFSAGPKPKSVQPVLPAAAAVIAQKELPSRPRAQSIDQLLAQLGTKKPVVPERDPKKPPPKRIRVNLPLGPAPPKNPLALFTAAKLKKMDPKGLRARLFSRHNKDAILPGDILQVRFADSNTEPFAGVLINIRRRGLDTAFLLRNHLTRVGVEMWYKLYSPKIAGIDLVERKARRAKRAKLYFMRQPKHDMGSVESIVSRWKKNRMLFGGGDLDAEKGKGKKGAEKGKKGKK</sequence>